<dbReference type="Proteomes" id="UP000460272">
    <property type="component" value="Unassembled WGS sequence"/>
</dbReference>
<dbReference type="EMBL" id="RPFW01000002">
    <property type="protein sequence ID" value="TVZ04892.1"/>
    <property type="molecule type" value="Genomic_DNA"/>
</dbReference>
<sequence>MLRPFPGFTTYTTRHCVTGSLKHIYDCHGYPISEDMLLGLGRGLGFVYFHIKGADPFYGGRANVARPGEEGLEKTVGRRTGVAVASHATSSARTAQAALRELLEADEPVLVYLDMGFLPYLKLPEGYHFGGHVVAVAGYDPDTGQVLVADRDGELHPVGWDALERARGSRYKPFPPGHTWYTFDFAAARPPAPAEIRESIGEACQQMLAPPIANLGVKGIRKAIRETAKWPQVLDAGALRRTCFNVALFIDHRGGTGGGIFRYMYGRFLTEAAAVTDEPRFAGMGTELTAIGDLWEQVAAAFAAAAQAGKPADLLQSATEPMRDIADREQDFWERLAVLIAA</sequence>
<protein>
    <submittedName>
        <fullName evidence="3">DUF4872 domain-containing protein</fullName>
    </submittedName>
</protein>
<dbReference type="InterPro" id="IPR026935">
    <property type="entry name" value="BtrH_N"/>
</dbReference>
<organism evidence="3 4">
    <name type="scientific">Trebonia kvetii</name>
    <dbReference type="NCBI Taxonomy" id="2480626"/>
    <lineage>
        <taxon>Bacteria</taxon>
        <taxon>Bacillati</taxon>
        <taxon>Actinomycetota</taxon>
        <taxon>Actinomycetes</taxon>
        <taxon>Streptosporangiales</taxon>
        <taxon>Treboniaceae</taxon>
        <taxon>Trebonia</taxon>
    </lineage>
</organism>
<dbReference type="Pfam" id="PF16169">
    <property type="entry name" value="DUF4872"/>
    <property type="match status" value="1"/>
</dbReference>
<dbReference type="RefSeq" id="WP_145852598.1">
    <property type="nucleotide sequence ID" value="NZ_RPFW01000002.1"/>
</dbReference>
<accession>A0A6P2C0H8</accession>
<dbReference type="InterPro" id="IPR032369">
    <property type="entry name" value="DUF4872"/>
</dbReference>
<dbReference type="OrthoDB" id="4075615at2"/>
<proteinExistence type="predicted"/>
<dbReference type="AlphaFoldDB" id="A0A6P2C0H8"/>
<gene>
    <name evidence="3" type="ORF">EAS64_09630</name>
</gene>
<evidence type="ECO:0000259" key="2">
    <source>
        <dbReference type="Pfam" id="PF16169"/>
    </source>
</evidence>
<feature type="domain" description="Butirosin biosynthesis protein H N-terminal" evidence="1">
    <location>
        <begin position="15"/>
        <end position="150"/>
    </location>
</feature>
<evidence type="ECO:0000259" key="1">
    <source>
        <dbReference type="Pfam" id="PF14399"/>
    </source>
</evidence>
<feature type="domain" description="DUF4872" evidence="2">
    <location>
        <begin position="161"/>
        <end position="336"/>
    </location>
</feature>
<reference evidence="3 4" key="1">
    <citation type="submission" date="2018-11" db="EMBL/GenBank/DDBJ databases">
        <title>Trebonia kvetii gen.nov., sp.nov., a novel acidophilic actinobacterium, and proposal of the new actinobacterial family Treboniaceae fam. nov.</title>
        <authorList>
            <person name="Rapoport D."/>
            <person name="Sagova-Mareckova M."/>
            <person name="Sedlacek I."/>
            <person name="Provaznik J."/>
            <person name="Kralova S."/>
            <person name="Pavlinic D."/>
            <person name="Benes V."/>
            <person name="Kopecky J."/>
        </authorList>
    </citation>
    <scope>NUCLEOTIDE SEQUENCE [LARGE SCALE GENOMIC DNA]</scope>
    <source>
        <strain evidence="3 4">15Tr583</strain>
    </source>
</reference>
<comment type="caution">
    <text evidence="3">The sequence shown here is derived from an EMBL/GenBank/DDBJ whole genome shotgun (WGS) entry which is preliminary data.</text>
</comment>
<dbReference type="Pfam" id="PF14399">
    <property type="entry name" value="BtrH_N"/>
    <property type="match status" value="1"/>
</dbReference>
<evidence type="ECO:0000313" key="3">
    <source>
        <dbReference type="EMBL" id="TVZ04892.1"/>
    </source>
</evidence>
<keyword evidence="4" id="KW-1185">Reference proteome</keyword>
<name>A0A6P2C0H8_9ACTN</name>
<evidence type="ECO:0000313" key="4">
    <source>
        <dbReference type="Proteomes" id="UP000460272"/>
    </source>
</evidence>